<evidence type="ECO:0000313" key="3">
    <source>
        <dbReference type="EMBL" id="SFE98935.1"/>
    </source>
</evidence>
<dbReference type="STRING" id="1045775.SAMN05216378_4629"/>
<dbReference type="EMBL" id="FOMT01000005">
    <property type="protein sequence ID" value="SFE98935.1"/>
    <property type="molecule type" value="Genomic_DNA"/>
</dbReference>
<protein>
    <submittedName>
        <fullName evidence="3">Glycosyl hydrolases family 38 N-terminal domain-containing protein</fullName>
    </submittedName>
</protein>
<feature type="domain" description="Glycosyl hydrolases family 38 C-terminal" evidence="2">
    <location>
        <begin position="1084"/>
        <end position="1156"/>
    </location>
</feature>
<proteinExistence type="predicted"/>
<dbReference type="Proteomes" id="UP000198855">
    <property type="component" value="Unassembled WGS sequence"/>
</dbReference>
<dbReference type="PANTHER" id="PTHR46017:SF1">
    <property type="entry name" value="ALPHA-MANNOSIDASE 2C1"/>
    <property type="match status" value="1"/>
</dbReference>
<evidence type="ECO:0000259" key="2">
    <source>
        <dbReference type="Pfam" id="PF17677"/>
    </source>
</evidence>
<gene>
    <name evidence="3" type="ORF">SAMN05216378_4629</name>
</gene>
<dbReference type="InterPro" id="IPR011013">
    <property type="entry name" value="Gal_mutarotase_sf_dom"/>
</dbReference>
<accession>A0A1I2F1A0</accession>
<feature type="domain" description="Glycoside hydrolase family 38 N-terminal" evidence="1">
    <location>
        <begin position="304"/>
        <end position="582"/>
    </location>
</feature>
<evidence type="ECO:0000259" key="1">
    <source>
        <dbReference type="Pfam" id="PF01074"/>
    </source>
</evidence>
<reference evidence="4" key="1">
    <citation type="submission" date="2016-10" db="EMBL/GenBank/DDBJ databases">
        <authorList>
            <person name="Varghese N."/>
            <person name="Submissions S."/>
        </authorList>
    </citation>
    <scope>NUCLEOTIDE SEQUENCE [LARGE SCALE GENOMIC DNA]</scope>
    <source>
        <strain evidence="4">CGMCC 1.10784</strain>
    </source>
</reference>
<dbReference type="InterPro" id="IPR000602">
    <property type="entry name" value="Glyco_hydro_38_N"/>
</dbReference>
<dbReference type="InterPro" id="IPR011330">
    <property type="entry name" value="Glyco_hydro/deAcase_b/a-brl"/>
</dbReference>
<dbReference type="Gene3D" id="3.20.110.10">
    <property type="entry name" value="Glycoside hydrolase 38, N terminal domain"/>
    <property type="match status" value="1"/>
</dbReference>
<organism evidence="3 4">
    <name type="scientific">Paenibacillus catalpae</name>
    <dbReference type="NCBI Taxonomy" id="1045775"/>
    <lineage>
        <taxon>Bacteria</taxon>
        <taxon>Bacillati</taxon>
        <taxon>Bacillota</taxon>
        <taxon>Bacilli</taxon>
        <taxon>Bacillales</taxon>
        <taxon>Paenibacillaceae</taxon>
        <taxon>Paenibacillus</taxon>
    </lineage>
</organism>
<evidence type="ECO:0000313" key="4">
    <source>
        <dbReference type="Proteomes" id="UP000198855"/>
    </source>
</evidence>
<dbReference type="Pfam" id="PF17677">
    <property type="entry name" value="Glyco_hydro38C2"/>
    <property type="match status" value="1"/>
</dbReference>
<dbReference type="SUPFAM" id="SSF88713">
    <property type="entry name" value="Glycoside hydrolase/deacetylase"/>
    <property type="match status" value="1"/>
</dbReference>
<dbReference type="SUPFAM" id="SSF74650">
    <property type="entry name" value="Galactose mutarotase-like"/>
    <property type="match status" value="1"/>
</dbReference>
<keyword evidence="3" id="KW-0378">Hydrolase</keyword>
<dbReference type="GO" id="GO:0009313">
    <property type="term" value="P:oligosaccharide catabolic process"/>
    <property type="evidence" value="ECO:0007669"/>
    <property type="project" value="TreeGrafter"/>
</dbReference>
<dbReference type="InterPro" id="IPR027291">
    <property type="entry name" value="Glyco_hydro_38_N_sf"/>
</dbReference>
<dbReference type="PANTHER" id="PTHR46017">
    <property type="entry name" value="ALPHA-MANNOSIDASE 2C1"/>
    <property type="match status" value="1"/>
</dbReference>
<dbReference type="AlphaFoldDB" id="A0A1I2F1A0"/>
<dbReference type="RefSeq" id="WP_091188788.1">
    <property type="nucleotide sequence ID" value="NZ_FOMT01000005.1"/>
</dbReference>
<sequence>MNKGPLIWQVGEPNSDLRGFHDNYRDPDTVTRRVWTIGENGKPMDAEPWPLFHVSNADPDGGYKPHPYTVRFLLEELRAPAFRLSIHYIITTPRTPYVAVNVNGVEGKGFLHPAPSADGIMKPKHSLHTTIFAKGTMEMIIPAEGMQIGWNELTVEARDDDPIVHVHNPQAVLRLDRMADAAGFYYDWMDFEALSALPDQTIVRHRVKPSILYRQEGEKLLERVDAYLEFGRSYAGEPLEFAVSGVNGREIRIPLRPAACQFGHAAFSFEIEDGEGPVSYRLSGSAGVVPIEENGQFKRRRKWQVYTTPHVHTDIGYTHRQWEVAERLCRNLDKTIELVQAERETSKRWGYPPFTYVLDSSWALEEFAAYRDENRQAALKDAVRRGEIGVPSNYTDLLTQFASLEDLIRNGEFSDNYLRGLGQRADHAAIVDVASASGSLPAVLEGMGVRYLVHANNQDRGPFRLNGNLHHLNPFYWEGVNGGCVLVWLAKMYCELKKVCGSPATKETAAKGLQVWLDEFEHEQYAPDAVMLYGQDADNTDIDPYPIGFIKEWNDTYAYPKLIPCDVSAFFRYVETNFGDTFRTVKGDQGAYWEDGVGSSIAESIMVRRAQAMLPAAEKLDSLAVIHGEGAAYPLQHYNAAWREVLLYDEHTWGAFLAGSEPQAVLQQDQWKVKKQMAESAEGWGERLLLAAATRHSLRWNNNGREVVVYNPHSWPLSSEVTVEIARGEQVVDPLSGQPLSLRLLRETNSQAVVRLWVDELPGMSYRRYILQPAPARMLSEQVEIDSGSPIVLESPHYRVAIDTERGRILSWIDLETGVELVESDDPHGFGAFLYARGGEGTKLLGNHADKSDHGAELLGDFELKNVRCEENVTSAWVSLSGLVPLGELTIELELFRKSKRLDIRYQYAKQETIATEAVYIAFPFKLAKASVLSDSQLGWVNWGRDQLPGACKEWLPLQTAVLVHGAEAAVTIASPDIPLFTVNDVVKGRWPKELKLSGSKVYSYVLNNYWKSNYKPSQGGLIRFAYSLTSSDELKLDESYRFGHARRLGLYGQRMSFQEQRKERAPYLSDGGGTMAVIEPSQVAVTTIKGARNKDGIIVRVQEISGREQHASLSFPGRRIQRAWLADLLEYDGEELQVEPGGSVRVPVGPWALATVRLHFA</sequence>
<dbReference type="GO" id="GO:0030246">
    <property type="term" value="F:carbohydrate binding"/>
    <property type="evidence" value="ECO:0007669"/>
    <property type="project" value="InterPro"/>
</dbReference>
<dbReference type="Pfam" id="PF01074">
    <property type="entry name" value="Glyco_hydro_38N"/>
    <property type="match status" value="1"/>
</dbReference>
<keyword evidence="4" id="KW-1185">Reference proteome</keyword>
<dbReference type="GO" id="GO:0006013">
    <property type="term" value="P:mannose metabolic process"/>
    <property type="evidence" value="ECO:0007669"/>
    <property type="project" value="InterPro"/>
</dbReference>
<dbReference type="GO" id="GO:0004559">
    <property type="term" value="F:alpha-mannosidase activity"/>
    <property type="evidence" value="ECO:0007669"/>
    <property type="project" value="InterPro"/>
</dbReference>
<name>A0A1I2F1A0_9BACL</name>
<dbReference type="InterPro" id="IPR041147">
    <property type="entry name" value="GH38_C"/>
</dbReference>
<dbReference type="Gene3D" id="2.60.40.2220">
    <property type="match status" value="1"/>
</dbReference>
<dbReference type="OrthoDB" id="237949at2"/>